<protein>
    <submittedName>
        <fullName evidence="1">Uncharacterized protein</fullName>
    </submittedName>
</protein>
<dbReference type="EMBL" id="JRKL02012764">
    <property type="protein sequence ID" value="KAF3943834.1"/>
    <property type="molecule type" value="Genomic_DNA"/>
</dbReference>
<name>A0A8J4QE47_9ROSI</name>
<gene>
    <name evidence="1" type="ORF">CMV_029643</name>
</gene>
<reference evidence="1" key="1">
    <citation type="submission" date="2020-03" db="EMBL/GenBank/DDBJ databases">
        <title>Castanea mollissima Vanexum genome sequencing.</title>
        <authorList>
            <person name="Staton M."/>
        </authorList>
    </citation>
    <scope>NUCLEOTIDE SEQUENCE</scope>
    <source>
        <tissue evidence="1">Leaf</tissue>
    </source>
</reference>
<evidence type="ECO:0000313" key="1">
    <source>
        <dbReference type="EMBL" id="KAF3943834.1"/>
    </source>
</evidence>
<evidence type="ECO:0000313" key="2">
    <source>
        <dbReference type="Proteomes" id="UP000737018"/>
    </source>
</evidence>
<comment type="caution">
    <text evidence="1">The sequence shown here is derived from an EMBL/GenBank/DDBJ whole genome shotgun (WGS) entry which is preliminary data.</text>
</comment>
<keyword evidence="2" id="KW-1185">Reference proteome</keyword>
<dbReference type="AlphaFoldDB" id="A0A8J4QE47"/>
<proteinExistence type="predicted"/>
<accession>A0A8J4QE47</accession>
<sequence length="80" mass="8712">MDNFIIGEEETHCQLAGALDWADDRSGVIGFVNLVVLGQCFSPLDSNPKSPPSIYPKSLFFELDFLFSGSAGVELFLAVQ</sequence>
<dbReference type="Proteomes" id="UP000737018">
    <property type="component" value="Unassembled WGS sequence"/>
</dbReference>
<organism evidence="1 2">
    <name type="scientific">Castanea mollissima</name>
    <name type="common">Chinese chestnut</name>
    <dbReference type="NCBI Taxonomy" id="60419"/>
    <lineage>
        <taxon>Eukaryota</taxon>
        <taxon>Viridiplantae</taxon>
        <taxon>Streptophyta</taxon>
        <taxon>Embryophyta</taxon>
        <taxon>Tracheophyta</taxon>
        <taxon>Spermatophyta</taxon>
        <taxon>Magnoliopsida</taxon>
        <taxon>eudicotyledons</taxon>
        <taxon>Gunneridae</taxon>
        <taxon>Pentapetalae</taxon>
        <taxon>rosids</taxon>
        <taxon>fabids</taxon>
        <taxon>Fagales</taxon>
        <taxon>Fagaceae</taxon>
        <taxon>Castanea</taxon>
    </lineage>
</organism>